<dbReference type="GO" id="GO:0005524">
    <property type="term" value="F:ATP binding"/>
    <property type="evidence" value="ECO:0007669"/>
    <property type="project" value="InterPro"/>
</dbReference>
<reference evidence="1" key="1">
    <citation type="submission" date="2016-10" db="EMBL/GenBank/DDBJ databases">
        <title>Sequence of Gallionella enrichment culture.</title>
        <authorList>
            <person name="Poehlein A."/>
            <person name="Muehling M."/>
            <person name="Daniel R."/>
        </authorList>
    </citation>
    <scope>NUCLEOTIDE SEQUENCE</scope>
</reference>
<proteinExistence type="predicted"/>
<dbReference type="Pfam" id="PF01874">
    <property type="entry name" value="CitG"/>
    <property type="match status" value="1"/>
</dbReference>
<protein>
    <submittedName>
        <fullName evidence="1">ATP:dephospho-CoA triphosphoribosyl transferase</fullName>
    </submittedName>
</protein>
<dbReference type="PANTHER" id="PTHR42280">
    <property type="entry name" value="CITG FAMILY PROTEIN"/>
    <property type="match status" value="1"/>
</dbReference>
<sequence>MTTLISKLLTPEQLAQAYQNACMAELLAIKPGNVHMFADGHGMTVHDFIKSAEVSAVAIAQPNLSVGQRILHAVEATQQAVGMNTNLGLILLCAPLIHAAADESNDATQTLQQSLVEVLRQLTIADAQLASQAIVLANPAGLGEVAQNSVYDKPQVTLLEMMCSAQLADRIAWQYSNAFSDVFDFGVTRYLDAMIKWENESWATAALYLGFLSRQLDTHIVRKYGNVIAEEVMLEAQDIESDYWQNDNPKLVQSRLLAWDVSLKARNINPGTSADLTVATVLAASLG</sequence>
<dbReference type="PANTHER" id="PTHR42280:SF1">
    <property type="entry name" value="CITG FAMILY PROTEIN"/>
    <property type="match status" value="1"/>
</dbReference>
<comment type="caution">
    <text evidence="1">The sequence shown here is derived from an EMBL/GenBank/DDBJ whole genome shotgun (WGS) entry which is preliminary data.</text>
</comment>
<evidence type="ECO:0000313" key="1">
    <source>
        <dbReference type="EMBL" id="OIR17707.1"/>
    </source>
</evidence>
<gene>
    <name evidence="1" type="ORF">GALL_19290</name>
</gene>
<dbReference type="AlphaFoldDB" id="A0A1J5TC69"/>
<name>A0A1J5TC69_9ZZZZ</name>
<accession>A0A1J5TC69</accession>
<dbReference type="Gene3D" id="1.10.4200.10">
    <property type="entry name" value="Triphosphoribosyl-dephospho-CoA protein"/>
    <property type="match status" value="1"/>
</dbReference>
<dbReference type="InterPro" id="IPR002736">
    <property type="entry name" value="CitG"/>
</dbReference>
<dbReference type="GO" id="GO:0046917">
    <property type="term" value="F:triphosphoribosyl-dephospho-CoA synthase activity"/>
    <property type="evidence" value="ECO:0007669"/>
    <property type="project" value="InterPro"/>
</dbReference>
<dbReference type="EMBL" id="MLJW01000004">
    <property type="protein sequence ID" value="OIR17707.1"/>
    <property type="molecule type" value="Genomic_DNA"/>
</dbReference>
<keyword evidence="1" id="KW-0808">Transferase</keyword>
<organism evidence="1">
    <name type="scientific">mine drainage metagenome</name>
    <dbReference type="NCBI Taxonomy" id="410659"/>
    <lineage>
        <taxon>unclassified sequences</taxon>
        <taxon>metagenomes</taxon>
        <taxon>ecological metagenomes</taxon>
    </lineage>
</organism>